<dbReference type="Proteomes" id="UP000829685">
    <property type="component" value="Unassembled WGS sequence"/>
</dbReference>
<accession>A0A9P9WG46</accession>
<dbReference type="Pfam" id="PF01753">
    <property type="entry name" value="zf-MYND"/>
    <property type="match status" value="1"/>
</dbReference>
<comment type="caution">
    <text evidence="6">The sequence shown here is derived from an EMBL/GenBank/DDBJ whole genome shotgun (WGS) entry which is preliminary data.</text>
</comment>
<dbReference type="PROSITE" id="PS50865">
    <property type="entry name" value="ZF_MYND_2"/>
    <property type="match status" value="1"/>
</dbReference>
<organism evidence="6 7">
    <name type="scientific">Neoarthrinium moseri</name>
    <dbReference type="NCBI Taxonomy" id="1658444"/>
    <lineage>
        <taxon>Eukaryota</taxon>
        <taxon>Fungi</taxon>
        <taxon>Dikarya</taxon>
        <taxon>Ascomycota</taxon>
        <taxon>Pezizomycotina</taxon>
        <taxon>Sordariomycetes</taxon>
        <taxon>Xylariomycetidae</taxon>
        <taxon>Amphisphaeriales</taxon>
        <taxon>Apiosporaceae</taxon>
        <taxon>Neoarthrinium</taxon>
    </lineage>
</organism>
<dbReference type="AlphaFoldDB" id="A0A9P9WG46"/>
<evidence type="ECO:0000256" key="3">
    <source>
        <dbReference type="ARBA" id="ARBA00022833"/>
    </source>
</evidence>
<proteinExistence type="predicted"/>
<name>A0A9P9WG46_9PEZI</name>
<keyword evidence="3" id="KW-0862">Zinc</keyword>
<protein>
    <recommendedName>
        <fullName evidence="5">MYND-type domain-containing protein</fullName>
    </recommendedName>
</protein>
<gene>
    <name evidence="6" type="ORF">JX265_009444</name>
</gene>
<dbReference type="Gene3D" id="6.10.140.2220">
    <property type="match status" value="1"/>
</dbReference>
<dbReference type="EMBL" id="JAFIMR010000028">
    <property type="protein sequence ID" value="KAI1861941.1"/>
    <property type="molecule type" value="Genomic_DNA"/>
</dbReference>
<evidence type="ECO:0000256" key="2">
    <source>
        <dbReference type="ARBA" id="ARBA00022771"/>
    </source>
</evidence>
<sequence length="224" mass="24838">MEGYDLTPGGLAPPHCAACGVTSQLLRCGGCKVVSYCSATHQSAHRAEHKAICNAIKKSRETLAHEEAALRARPANLYLPFDVFNAGAGRFWGIIDTRDYMRARFAAADSLLQVDTVSAAEEALDHLMDMLRLCRSDNLGVRDIVPTLLLRLDREQECYDFLKWWATVGSDMHYDWGDVTLPYLNIRGADAFEDFDAFDVNSLGLAHLVAATLLKLRLFLDLSS</sequence>
<feature type="non-terminal residue" evidence="6">
    <location>
        <position position="224"/>
    </location>
</feature>
<evidence type="ECO:0000313" key="6">
    <source>
        <dbReference type="EMBL" id="KAI1861941.1"/>
    </source>
</evidence>
<keyword evidence="7" id="KW-1185">Reference proteome</keyword>
<dbReference type="InterPro" id="IPR002893">
    <property type="entry name" value="Znf_MYND"/>
</dbReference>
<keyword evidence="2 4" id="KW-0863">Zinc-finger</keyword>
<feature type="domain" description="MYND-type" evidence="5">
    <location>
        <begin position="16"/>
        <end position="53"/>
    </location>
</feature>
<reference evidence="6" key="1">
    <citation type="submission" date="2021-03" db="EMBL/GenBank/DDBJ databases">
        <title>Revisited historic fungal species revealed as producer of novel bioactive compounds through whole genome sequencing and comparative genomics.</title>
        <authorList>
            <person name="Vignolle G.A."/>
            <person name="Hochenegger N."/>
            <person name="Mach R.L."/>
            <person name="Mach-Aigner A.R."/>
            <person name="Javad Rahimi M."/>
            <person name="Salim K.A."/>
            <person name="Chan C.M."/>
            <person name="Lim L.B.L."/>
            <person name="Cai F."/>
            <person name="Druzhinina I.S."/>
            <person name="U'Ren J.M."/>
            <person name="Derntl C."/>
        </authorList>
    </citation>
    <scope>NUCLEOTIDE SEQUENCE</scope>
    <source>
        <strain evidence="6">TUCIM 5799</strain>
    </source>
</reference>
<dbReference type="SUPFAM" id="SSF144232">
    <property type="entry name" value="HIT/MYND zinc finger-like"/>
    <property type="match status" value="1"/>
</dbReference>
<keyword evidence="1" id="KW-0479">Metal-binding</keyword>
<evidence type="ECO:0000259" key="5">
    <source>
        <dbReference type="PROSITE" id="PS50865"/>
    </source>
</evidence>
<evidence type="ECO:0000313" key="7">
    <source>
        <dbReference type="Proteomes" id="UP000829685"/>
    </source>
</evidence>
<evidence type="ECO:0000256" key="1">
    <source>
        <dbReference type="ARBA" id="ARBA00022723"/>
    </source>
</evidence>
<dbReference type="GO" id="GO:0008270">
    <property type="term" value="F:zinc ion binding"/>
    <property type="evidence" value="ECO:0007669"/>
    <property type="project" value="UniProtKB-KW"/>
</dbReference>
<evidence type="ECO:0000256" key="4">
    <source>
        <dbReference type="PROSITE-ProRule" id="PRU00134"/>
    </source>
</evidence>